<keyword evidence="4 5" id="KW-0472">Membrane</keyword>
<feature type="transmembrane region" description="Helical" evidence="5">
    <location>
        <begin position="26"/>
        <end position="49"/>
    </location>
</feature>
<dbReference type="InterPro" id="IPR011701">
    <property type="entry name" value="MFS"/>
</dbReference>
<sequence>MSLAFSTFNIALNSQAVAFQKRQGKVLLGSFHGAWSIGAAVSASISAAIASYTPLFIHVAAIAVICLGLFLWSASNMLTPAEDNHGQEREKANKVSWFKTPKYLWLLSIGAFAGMWPELVIMDWSSVYGRQVLFLDAGQAALPYTVFIIAMIFGRFSIVKLTEKYQIARISQIGGAFGSIAFALAIFSSATLASSNQPLALGLMCLFFVIAGYGISSMVPGFYSATGNIEGLSTAQALSRMALFNYTVIIFAKMFMGSLIDRSSLPMAMIFPIAMFACASVISGVVANRNKKLEKNKDTLAYPPTSPISSIDVP</sequence>
<evidence type="ECO:0000256" key="1">
    <source>
        <dbReference type="ARBA" id="ARBA00004141"/>
    </source>
</evidence>
<proteinExistence type="predicted"/>
<name>A0A6J6N6B1_9ZZZZ</name>
<dbReference type="GO" id="GO:0022857">
    <property type="term" value="F:transmembrane transporter activity"/>
    <property type="evidence" value="ECO:0007669"/>
    <property type="project" value="InterPro"/>
</dbReference>
<dbReference type="SUPFAM" id="SSF103473">
    <property type="entry name" value="MFS general substrate transporter"/>
    <property type="match status" value="1"/>
</dbReference>
<feature type="transmembrane region" description="Helical" evidence="5">
    <location>
        <begin position="243"/>
        <end position="260"/>
    </location>
</feature>
<dbReference type="Gene3D" id="1.20.1250.20">
    <property type="entry name" value="MFS general substrate transporter like domains"/>
    <property type="match status" value="1"/>
</dbReference>
<accession>A0A6J6N6B1</accession>
<keyword evidence="3 5" id="KW-1133">Transmembrane helix</keyword>
<feature type="transmembrane region" description="Helical" evidence="5">
    <location>
        <begin position="266"/>
        <end position="287"/>
    </location>
</feature>
<feature type="transmembrane region" description="Helical" evidence="5">
    <location>
        <begin position="103"/>
        <end position="121"/>
    </location>
</feature>
<organism evidence="6">
    <name type="scientific">freshwater metagenome</name>
    <dbReference type="NCBI Taxonomy" id="449393"/>
    <lineage>
        <taxon>unclassified sequences</taxon>
        <taxon>metagenomes</taxon>
        <taxon>ecological metagenomes</taxon>
    </lineage>
</organism>
<feature type="transmembrane region" description="Helical" evidence="5">
    <location>
        <begin position="199"/>
        <end position="223"/>
    </location>
</feature>
<reference evidence="6" key="1">
    <citation type="submission" date="2020-05" db="EMBL/GenBank/DDBJ databases">
        <authorList>
            <person name="Chiriac C."/>
            <person name="Salcher M."/>
            <person name="Ghai R."/>
            <person name="Kavagutti S V."/>
        </authorList>
    </citation>
    <scope>NUCLEOTIDE SEQUENCE</scope>
</reference>
<dbReference type="AlphaFoldDB" id="A0A6J6N6B1"/>
<feature type="transmembrane region" description="Helical" evidence="5">
    <location>
        <begin position="173"/>
        <end position="193"/>
    </location>
</feature>
<dbReference type="InterPro" id="IPR051788">
    <property type="entry name" value="MFS_Transporter"/>
</dbReference>
<protein>
    <submittedName>
        <fullName evidence="6">Unannotated protein</fullName>
    </submittedName>
</protein>
<evidence type="ECO:0000256" key="2">
    <source>
        <dbReference type="ARBA" id="ARBA00022692"/>
    </source>
</evidence>
<dbReference type="PANTHER" id="PTHR23514:SF13">
    <property type="entry name" value="INNER MEMBRANE PROTEIN YBJJ"/>
    <property type="match status" value="1"/>
</dbReference>
<comment type="subcellular location">
    <subcellularLocation>
        <location evidence="1">Membrane</location>
        <topology evidence="1">Multi-pass membrane protein</topology>
    </subcellularLocation>
</comment>
<keyword evidence="2 5" id="KW-0812">Transmembrane</keyword>
<feature type="transmembrane region" description="Helical" evidence="5">
    <location>
        <begin position="55"/>
        <end position="74"/>
    </location>
</feature>
<evidence type="ECO:0000256" key="4">
    <source>
        <dbReference type="ARBA" id="ARBA00023136"/>
    </source>
</evidence>
<evidence type="ECO:0000256" key="3">
    <source>
        <dbReference type="ARBA" id="ARBA00022989"/>
    </source>
</evidence>
<dbReference type="EMBL" id="CAEZXL010000031">
    <property type="protein sequence ID" value="CAB4681702.1"/>
    <property type="molecule type" value="Genomic_DNA"/>
</dbReference>
<feature type="transmembrane region" description="Helical" evidence="5">
    <location>
        <begin position="141"/>
        <end position="161"/>
    </location>
</feature>
<evidence type="ECO:0000256" key="5">
    <source>
        <dbReference type="SAM" id="Phobius"/>
    </source>
</evidence>
<dbReference type="Pfam" id="PF07690">
    <property type="entry name" value="MFS_1"/>
    <property type="match status" value="1"/>
</dbReference>
<gene>
    <name evidence="6" type="ORF">UFOPK2373_00300</name>
</gene>
<dbReference type="InterPro" id="IPR036259">
    <property type="entry name" value="MFS_trans_sf"/>
</dbReference>
<evidence type="ECO:0000313" key="6">
    <source>
        <dbReference type="EMBL" id="CAB4681702.1"/>
    </source>
</evidence>
<dbReference type="GO" id="GO:0016020">
    <property type="term" value="C:membrane"/>
    <property type="evidence" value="ECO:0007669"/>
    <property type="project" value="UniProtKB-SubCell"/>
</dbReference>
<dbReference type="PANTHER" id="PTHR23514">
    <property type="entry name" value="BYPASS OF STOP CODON PROTEIN 6"/>
    <property type="match status" value="1"/>
</dbReference>